<dbReference type="InterPro" id="IPR012340">
    <property type="entry name" value="NA-bd_OB-fold"/>
</dbReference>
<keyword evidence="7" id="KW-1185">Reference proteome</keyword>
<organism evidence="6 7">
    <name type="scientific">Caldovatus aquaticus</name>
    <dbReference type="NCBI Taxonomy" id="2865671"/>
    <lineage>
        <taxon>Bacteria</taxon>
        <taxon>Pseudomonadati</taxon>
        <taxon>Pseudomonadota</taxon>
        <taxon>Alphaproteobacteria</taxon>
        <taxon>Acetobacterales</taxon>
        <taxon>Roseomonadaceae</taxon>
        <taxon>Caldovatus</taxon>
    </lineage>
</organism>
<accession>A0ABS7EYI1</accession>
<dbReference type="GO" id="GO:0003677">
    <property type="term" value="F:DNA binding"/>
    <property type="evidence" value="ECO:0007669"/>
    <property type="project" value="UniProtKB-KW"/>
</dbReference>
<evidence type="ECO:0000256" key="3">
    <source>
        <dbReference type="HAMAP-Rule" id="MF_00984"/>
    </source>
</evidence>
<evidence type="ECO:0000256" key="1">
    <source>
        <dbReference type="ARBA" id="ARBA00023125"/>
    </source>
</evidence>
<dbReference type="CDD" id="cd04496">
    <property type="entry name" value="SSB_OBF"/>
    <property type="match status" value="1"/>
</dbReference>
<evidence type="ECO:0000256" key="2">
    <source>
        <dbReference type="ARBA" id="ARBA00023172"/>
    </source>
</evidence>
<keyword evidence="3" id="KW-0235">DNA replication</keyword>
<proteinExistence type="inferred from homology"/>
<sequence>MAGSLNSVQLIGHLGRDPEIRTTQSGNKVANLRLATSESWKDKAGERQERTEWHTVVIWGPLADVAEKYARKGSRLYVRGQLRTRSWEKDGVERYTTEVVVQGYGAELILLDGRNGSGGGSTGGGGGRQAARDAGGEGSGSSDGWDDEIPF</sequence>
<keyword evidence="3" id="KW-0234">DNA repair</keyword>
<dbReference type="SUPFAM" id="SSF50249">
    <property type="entry name" value="Nucleic acid-binding proteins"/>
    <property type="match status" value="1"/>
</dbReference>
<evidence type="ECO:0000256" key="4">
    <source>
        <dbReference type="RuleBase" id="RU000524"/>
    </source>
</evidence>
<evidence type="ECO:0000313" key="7">
    <source>
        <dbReference type="Proteomes" id="UP001519924"/>
    </source>
</evidence>
<dbReference type="Proteomes" id="UP001519924">
    <property type="component" value="Unassembled WGS sequence"/>
</dbReference>
<dbReference type="Gene3D" id="2.40.50.140">
    <property type="entry name" value="Nucleic acid-binding proteins"/>
    <property type="match status" value="1"/>
</dbReference>
<reference evidence="6 7" key="1">
    <citation type="submission" date="2021-08" db="EMBL/GenBank/DDBJ databases">
        <title>Caldovatus sediminis gen. nov., sp. nov., a moderately thermophilic bacterium isolated from a hot spring.</title>
        <authorList>
            <person name="Hu C.-J."/>
            <person name="Li W.-J."/>
            <person name="Xian W.-D."/>
        </authorList>
    </citation>
    <scope>NUCLEOTIDE SEQUENCE [LARGE SCALE GENOMIC DNA]</scope>
    <source>
        <strain evidence="6 7">SYSU G05006</strain>
    </source>
</reference>
<comment type="caution">
    <text evidence="6">The sequence shown here is derived from an EMBL/GenBank/DDBJ whole genome shotgun (WGS) entry which is preliminary data.</text>
</comment>
<gene>
    <name evidence="6" type="primary">ssb</name>
    <name evidence="6" type="ORF">K1J50_02315</name>
</gene>
<protein>
    <recommendedName>
        <fullName evidence="3 4">Single-stranded DNA-binding protein</fullName>
        <shortName evidence="3">SSB</shortName>
    </recommendedName>
</protein>
<feature type="compositionally biased region" description="Gly residues" evidence="5">
    <location>
        <begin position="115"/>
        <end position="128"/>
    </location>
</feature>
<feature type="region of interest" description="Disordered" evidence="5">
    <location>
        <begin position="114"/>
        <end position="151"/>
    </location>
</feature>
<dbReference type="RefSeq" id="WP_220115820.1">
    <property type="nucleotide sequence ID" value="NZ_JAHZUY010000003.1"/>
</dbReference>
<evidence type="ECO:0000256" key="5">
    <source>
        <dbReference type="SAM" id="MobiDB-lite"/>
    </source>
</evidence>
<keyword evidence="1 3" id="KW-0238">DNA-binding</keyword>
<comment type="caution">
    <text evidence="3">Lacks conserved residue(s) required for the propagation of feature annotation.</text>
</comment>
<dbReference type="HAMAP" id="MF_00984">
    <property type="entry name" value="SSB"/>
    <property type="match status" value="1"/>
</dbReference>
<keyword evidence="2 3" id="KW-0233">DNA recombination</keyword>
<dbReference type="PANTHER" id="PTHR10302">
    <property type="entry name" value="SINGLE-STRANDED DNA-BINDING PROTEIN"/>
    <property type="match status" value="1"/>
</dbReference>
<dbReference type="PROSITE" id="PS50935">
    <property type="entry name" value="SSB"/>
    <property type="match status" value="1"/>
</dbReference>
<dbReference type="InterPro" id="IPR000424">
    <property type="entry name" value="Primosome_PriB/ssb"/>
</dbReference>
<dbReference type="Pfam" id="PF00436">
    <property type="entry name" value="SSB"/>
    <property type="match status" value="1"/>
</dbReference>
<dbReference type="InterPro" id="IPR011344">
    <property type="entry name" value="ssDNA-bd"/>
</dbReference>
<dbReference type="EMBL" id="JAHZUY010000003">
    <property type="protein sequence ID" value="MBW8268313.1"/>
    <property type="molecule type" value="Genomic_DNA"/>
</dbReference>
<comment type="subunit">
    <text evidence="3">Homotetramer.</text>
</comment>
<keyword evidence="3" id="KW-0227">DNA damage</keyword>
<dbReference type="PANTHER" id="PTHR10302:SF27">
    <property type="entry name" value="SINGLE-STRANDED DNA-BINDING PROTEIN"/>
    <property type="match status" value="1"/>
</dbReference>
<dbReference type="NCBIfam" id="TIGR00621">
    <property type="entry name" value="ssb"/>
    <property type="match status" value="1"/>
</dbReference>
<comment type="function">
    <text evidence="3">Plays an important role in DNA replication, recombination and repair. Binds to ssDNA and to an array of partner proteins to recruit them to their sites of action during DNA metabolism.</text>
</comment>
<feature type="short sequence motif" description="Important for interaction with partner proteins" evidence="3">
    <location>
        <begin position="146"/>
        <end position="151"/>
    </location>
</feature>
<name>A0ABS7EYI1_9PROT</name>
<evidence type="ECO:0000313" key="6">
    <source>
        <dbReference type="EMBL" id="MBW8268313.1"/>
    </source>
</evidence>